<dbReference type="SUPFAM" id="SSF51905">
    <property type="entry name" value="FAD/NAD(P)-binding domain"/>
    <property type="match status" value="1"/>
</dbReference>
<keyword evidence="6 10" id="KW-0819">tRNA processing</keyword>
<evidence type="ECO:0000256" key="4">
    <source>
        <dbReference type="ARBA" id="ARBA00022630"/>
    </source>
</evidence>
<evidence type="ECO:0000313" key="12">
    <source>
        <dbReference type="EMBL" id="SHI66930.1"/>
    </source>
</evidence>
<protein>
    <recommendedName>
        <fullName evidence="10">Methylenetetrahydrofolate--tRNA-(uracil-5-)-methyltransferase TrmFO</fullName>
        <ecNumber evidence="10">2.1.1.74</ecNumber>
    </recommendedName>
    <alternativeName>
        <fullName evidence="10">Folate-dependent tRNA (uracil-5-)-methyltransferase</fullName>
    </alternativeName>
    <alternativeName>
        <fullName evidence="10">Folate-dependent tRNA(M-5-U54)-methyltransferase</fullName>
    </alternativeName>
</protein>
<evidence type="ECO:0000256" key="3">
    <source>
        <dbReference type="ARBA" id="ARBA00022603"/>
    </source>
</evidence>
<dbReference type="InterPro" id="IPR040131">
    <property type="entry name" value="MnmG_N"/>
</dbReference>
<dbReference type="NCBIfam" id="TIGR00137">
    <property type="entry name" value="gid_trmFO"/>
    <property type="match status" value="1"/>
</dbReference>
<evidence type="ECO:0000256" key="6">
    <source>
        <dbReference type="ARBA" id="ARBA00022694"/>
    </source>
</evidence>
<comment type="cofactor">
    <cofactor evidence="1 10">
        <name>FAD</name>
        <dbReference type="ChEBI" id="CHEBI:57692"/>
    </cofactor>
</comment>
<sequence>MAKVTVIGAGLAGSEAAWQVAQRGIQVDLYEMRPKVMTPAHHTENFAELVCSNSLRAAAVENAVGLLKEEMRQLDSLVMQAADATRVPAGGALAVDRDAFSRQITAAVKNHPNITVFNEEVTELVQHQTDVLVVASGPLTSPRLSDSVKKLTGTDYLYFYDAAAPIVTLESLDMEKIYRASRYGKGDEDYLNCPMNREEYEVFWQELTQAETAAIKEFEKAIFFEGCMPVEEMARRGIDTLRYGPLKPVGLENPAGGERPYAVVQLRQDNFAATLFNIVGFQTHLKWPEQQRVFRLIPGLEQAEFVRFGVMHRNTFINSPNVLQPTLQMKEHPAILFAGQITGVEGYIESASSGLVAGLNAARLAVGAEPLVLPAQTAHGALCRYITQAAAKNFQPMNVNFGLLPPLERKIRDKKMKNGMIADRALESLREFKENFEN</sequence>
<dbReference type="FunFam" id="3.50.50.60:FF:000035">
    <property type="entry name" value="Methylenetetrahydrofolate--tRNA-(uracil-5-)-methyltransferase TrmFO"/>
    <property type="match status" value="1"/>
</dbReference>
<dbReference type="GO" id="GO:0002098">
    <property type="term" value="P:tRNA wobble uridine modification"/>
    <property type="evidence" value="ECO:0007669"/>
    <property type="project" value="TreeGrafter"/>
</dbReference>
<keyword evidence="8 10" id="KW-0521">NADP</keyword>
<dbReference type="InterPro" id="IPR004417">
    <property type="entry name" value="TrmFO"/>
</dbReference>
<evidence type="ECO:0000256" key="10">
    <source>
        <dbReference type="HAMAP-Rule" id="MF_01037"/>
    </source>
</evidence>
<dbReference type="RefSeq" id="WP_149733666.1">
    <property type="nucleotide sequence ID" value="NZ_FQZD01000006.1"/>
</dbReference>
<dbReference type="OrthoDB" id="9803114at2"/>
<dbReference type="GO" id="GO:0047151">
    <property type="term" value="F:tRNA (uracil(54)-C5)-methyltransferase activity, 5,10-methylenetetrahydrofolate-dependent"/>
    <property type="evidence" value="ECO:0007669"/>
    <property type="project" value="UniProtKB-UniRule"/>
</dbReference>
<accession>A0A1M6D139</accession>
<dbReference type="EC" id="2.1.1.74" evidence="10"/>
<evidence type="ECO:0000313" key="13">
    <source>
        <dbReference type="Proteomes" id="UP000322917"/>
    </source>
</evidence>
<keyword evidence="2 10" id="KW-0963">Cytoplasm</keyword>
<comment type="catalytic activity">
    <reaction evidence="10">
        <text>uridine(54) in tRNA + (6R)-5,10-methylene-5,6,7,8-tetrahydrofolate + NADPH + H(+) = 5-methyluridine(54) in tRNA + (6S)-5,6,7,8-tetrahydrofolate + NADP(+)</text>
        <dbReference type="Rhea" id="RHEA:62372"/>
        <dbReference type="Rhea" id="RHEA-COMP:10167"/>
        <dbReference type="Rhea" id="RHEA-COMP:10193"/>
        <dbReference type="ChEBI" id="CHEBI:15378"/>
        <dbReference type="ChEBI" id="CHEBI:15636"/>
        <dbReference type="ChEBI" id="CHEBI:57453"/>
        <dbReference type="ChEBI" id="CHEBI:57783"/>
        <dbReference type="ChEBI" id="CHEBI:58349"/>
        <dbReference type="ChEBI" id="CHEBI:65315"/>
        <dbReference type="ChEBI" id="CHEBI:74447"/>
        <dbReference type="EC" id="2.1.1.74"/>
    </reaction>
</comment>
<keyword evidence="4 10" id="KW-0285">Flavoprotein</keyword>
<dbReference type="Pfam" id="PF01134">
    <property type="entry name" value="GIDA"/>
    <property type="match status" value="1"/>
</dbReference>
<evidence type="ECO:0000256" key="8">
    <source>
        <dbReference type="ARBA" id="ARBA00022857"/>
    </source>
</evidence>
<comment type="similarity">
    <text evidence="10">Belongs to the MnmG family. TrmFO subfamily.</text>
</comment>
<proteinExistence type="inferred from homology"/>
<comment type="subcellular location">
    <subcellularLocation>
        <location evidence="10">Cytoplasm</location>
    </subcellularLocation>
</comment>
<keyword evidence="7 10" id="KW-0274">FAD</keyword>
<name>A0A1M6D139_9FIRM</name>
<gene>
    <name evidence="10" type="primary">trmFO</name>
    <name evidence="12" type="ORF">SAMN02745170_00807</name>
</gene>
<evidence type="ECO:0000256" key="7">
    <source>
        <dbReference type="ARBA" id="ARBA00022827"/>
    </source>
</evidence>
<dbReference type="EMBL" id="FQZD01000006">
    <property type="protein sequence ID" value="SHI66930.1"/>
    <property type="molecule type" value="Genomic_DNA"/>
</dbReference>
<dbReference type="GO" id="GO:0005829">
    <property type="term" value="C:cytosol"/>
    <property type="evidence" value="ECO:0007669"/>
    <property type="project" value="TreeGrafter"/>
</dbReference>
<dbReference type="GO" id="GO:0050660">
    <property type="term" value="F:flavin adenine dinucleotide binding"/>
    <property type="evidence" value="ECO:0007669"/>
    <property type="project" value="UniProtKB-UniRule"/>
</dbReference>
<feature type="binding site" evidence="10">
    <location>
        <begin position="8"/>
        <end position="13"/>
    </location>
    <ligand>
        <name>FAD</name>
        <dbReference type="ChEBI" id="CHEBI:57692"/>
    </ligand>
</feature>
<dbReference type="InterPro" id="IPR020595">
    <property type="entry name" value="MnmG-rel_CS"/>
</dbReference>
<organism evidence="12 13">
    <name type="scientific">Propionispora hippei DSM 15287</name>
    <dbReference type="NCBI Taxonomy" id="1123003"/>
    <lineage>
        <taxon>Bacteria</taxon>
        <taxon>Bacillati</taxon>
        <taxon>Bacillota</taxon>
        <taxon>Negativicutes</taxon>
        <taxon>Selenomonadales</taxon>
        <taxon>Sporomusaceae</taxon>
        <taxon>Propionispora</taxon>
    </lineage>
</organism>
<dbReference type="PROSITE" id="PS01281">
    <property type="entry name" value="GIDA_2"/>
    <property type="match status" value="1"/>
</dbReference>
<dbReference type="NCBIfam" id="NF003739">
    <property type="entry name" value="PRK05335.1"/>
    <property type="match status" value="1"/>
</dbReference>
<keyword evidence="9 10" id="KW-0520">NAD</keyword>
<feature type="domain" description="MnmG N-terminal" evidence="11">
    <location>
        <begin position="3"/>
        <end position="367"/>
    </location>
</feature>
<keyword evidence="5 10" id="KW-0808">Transferase</keyword>
<evidence type="ECO:0000256" key="5">
    <source>
        <dbReference type="ARBA" id="ARBA00022679"/>
    </source>
</evidence>
<evidence type="ECO:0000256" key="9">
    <source>
        <dbReference type="ARBA" id="ARBA00023027"/>
    </source>
</evidence>
<dbReference type="InterPro" id="IPR002218">
    <property type="entry name" value="MnmG-rel"/>
</dbReference>
<keyword evidence="13" id="KW-1185">Reference proteome</keyword>
<evidence type="ECO:0000256" key="1">
    <source>
        <dbReference type="ARBA" id="ARBA00001974"/>
    </source>
</evidence>
<evidence type="ECO:0000259" key="11">
    <source>
        <dbReference type="Pfam" id="PF01134"/>
    </source>
</evidence>
<dbReference type="AlphaFoldDB" id="A0A1M6D139"/>
<dbReference type="FunFam" id="3.50.50.60:FF:000040">
    <property type="entry name" value="Methylenetetrahydrofolate--tRNA-(uracil-5-)-methyltransferase TrmFO"/>
    <property type="match status" value="1"/>
</dbReference>
<comment type="catalytic activity">
    <reaction evidence="10">
        <text>uridine(54) in tRNA + (6R)-5,10-methylene-5,6,7,8-tetrahydrofolate + NADH + H(+) = 5-methyluridine(54) in tRNA + (6S)-5,6,7,8-tetrahydrofolate + NAD(+)</text>
        <dbReference type="Rhea" id="RHEA:16873"/>
        <dbReference type="Rhea" id="RHEA-COMP:10167"/>
        <dbReference type="Rhea" id="RHEA-COMP:10193"/>
        <dbReference type="ChEBI" id="CHEBI:15378"/>
        <dbReference type="ChEBI" id="CHEBI:15636"/>
        <dbReference type="ChEBI" id="CHEBI:57453"/>
        <dbReference type="ChEBI" id="CHEBI:57540"/>
        <dbReference type="ChEBI" id="CHEBI:57945"/>
        <dbReference type="ChEBI" id="CHEBI:65315"/>
        <dbReference type="ChEBI" id="CHEBI:74447"/>
        <dbReference type="EC" id="2.1.1.74"/>
    </reaction>
</comment>
<dbReference type="Gene3D" id="3.50.50.60">
    <property type="entry name" value="FAD/NAD(P)-binding domain"/>
    <property type="match status" value="2"/>
</dbReference>
<dbReference type="GO" id="GO:0030488">
    <property type="term" value="P:tRNA methylation"/>
    <property type="evidence" value="ECO:0007669"/>
    <property type="project" value="TreeGrafter"/>
</dbReference>
<dbReference type="PANTHER" id="PTHR11806">
    <property type="entry name" value="GLUCOSE INHIBITED DIVISION PROTEIN A"/>
    <property type="match status" value="1"/>
</dbReference>
<comment type="function">
    <text evidence="10">Catalyzes the folate-dependent formation of 5-methyl-uridine at position 54 (M-5-U54) in all tRNAs.</text>
</comment>
<keyword evidence="3 10" id="KW-0489">Methyltransferase</keyword>
<dbReference type="InterPro" id="IPR036188">
    <property type="entry name" value="FAD/NAD-bd_sf"/>
</dbReference>
<evidence type="ECO:0000256" key="2">
    <source>
        <dbReference type="ARBA" id="ARBA00022490"/>
    </source>
</evidence>
<dbReference type="PANTHER" id="PTHR11806:SF2">
    <property type="entry name" value="METHYLENETETRAHYDROFOLATE--TRNA-(URACIL-5-)-METHYLTRANSFERASE TRMFO"/>
    <property type="match status" value="1"/>
</dbReference>
<dbReference type="HAMAP" id="MF_01037">
    <property type="entry name" value="TrmFO"/>
    <property type="match status" value="1"/>
</dbReference>
<reference evidence="12 13" key="1">
    <citation type="submission" date="2016-11" db="EMBL/GenBank/DDBJ databases">
        <authorList>
            <person name="Varghese N."/>
            <person name="Submissions S."/>
        </authorList>
    </citation>
    <scope>NUCLEOTIDE SEQUENCE [LARGE SCALE GENOMIC DNA]</scope>
    <source>
        <strain evidence="12 13">DSM 15287</strain>
    </source>
</reference>
<dbReference type="Proteomes" id="UP000322917">
    <property type="component" value="Unassembled WGS sequence"/>
</dbReference>